<dbReference type="RefSeq" id="WP_073859200.1">
    <property type="nucleotide sequence ID" value="NZ_BAAATC010000014.1"/>
</dbReference>
<sequence length="170" mass="18457">MDLQDWLGTWRLDPGRTEVAFHSPTFWGLAHVNGVFTEVEGSAEAVAEGNVTGRLRIAAASVRTGIGRRDNHLRSDDFFDVRRFPLIEVAVEAAEATGPSWVTLSVQLTVKGKQQDLELPTHVRGLPGGEVRLETTTTLNRQTFGVNGNLLGMMGDAVTIEAAAVFVKQS</sequence>
<feature type="domain" description="Lipid/polyisoprenoid-binding YceI-like" evidence="2">
    <location>
        <begin position="9"/>
        <end position="167"/>
    </location>
</feature>
<dbReference type="PANTHER" id="PTHR34406">
    <property type="entry name" value="PROTEIN YCEI"/>
    <property type="match status" value="1"/>
</dbReference>
<reference evidence="4 6" key="2">
    <citation type="submission" date="2017-10" db="EMBL/GenBank/DDBJ databases">
        <title>The new phylogeny of genus Mycobacterium.</title>
        <authorList>
            <person name="Tortoli E."/>
            <person name="Trovato A."/>
            <person name="Cirillo D.M."/>
        </authorList>
    </citation>
    <scope>NUCLEOTIDE SEQUENCE [LARGE SCALE GENOMIC DNA]</scope>
    <source>
        <strain evidence="4 6">IP141170001</strain>
    </source>
</reference>
<dbReference type="AlphaFoldDB" id="A0A1Q4H5Z6"/>
<evidence type="ECO:0000259" key="2">
    <source>
        <dbReference type="SMART" id="SM00867"/>
    </source>
</evidence>
<dbReference type="PANTHER" id="PTHR34406:SF1">
    <property type="entry name" value="PROTEIN YCEI"/>
    <property type="match status" value="1"/>
</dbReference>
<keyword evidence="6" id="KW-1185">Reference proteome</keyword>
<dbReference type="SMART" id="SM00867">
    <property type="entry name" value="YceI"/>
    <property type="match status" value="1"/>
</dbReference>
<reference evidence="3 5" key="1">
    <citation type="submission" date="2016-09" db="EMBL/GenBank/DDBJ databases">
        <title>genome sequences of unsequenced Mycobacteria.</title>
        <authorList>
            <person name="Greninger A.L."/>
            <person name="Jerome K.R."/>
            <person name="Mcnair B."/>
            <person name="Wallis C."/>
            <person name="Fang F."/>
        </authorList>
    </citation>
    <scope>NUCLEOTIDE SEQUENCE [LARGE SCALE GENOMIC DNA]</scope>
    <source>
        <strain evidence="3 5">BM1</strain>
    </source>
</reference>
<gene>
    <name evidence="3" type="ORF">BV510_19395</name>
    <name evidence="4" type="ORF">CRI78_05925</name>
</gene>
<evidence type="ECO:0000313" key="4">
    <source>
        <dbReference type="EMBL" id="PEG55452.1"/>
    </source>
</evidence>
<proteinExistence type="inferred from homology"/>
<protein>
    <submittedName>
        <fullName evidence="4">YceI family protein</fullName>
    </submittedName>
</protein>
<evidence type="ECO:0000313" key="3">
    <source>
        <dbReference type="EMBL" id="OPE51478.1"/>
    </source>
</evidence>
<dbReference type="EMBL" id="MIJD01000225">
    <property type="protein sequence ID" value="OPE51478.1"/>
    <property type="molecule type" value="Genomic_DNA"/>
</dbReference>
<dbReference type="EMBL" id="PDCR01000006">
    <property type="protein sequence ID" value="PEG55452.1"/>
    <property type="molecule type" value="Genomic_DNA"/>
</dbReference>
<name>A0A1Q4H5Z6_9MYCO</name>
<dbReference type="Proteomes" id="UP000220340">
    <property type="component" value="Unassembled WGS sequence"/>
</dbReference>
<evidence type="ECO:0000313" key="5">
    <source>
        <dbReference type="Proteomes" id="UP000191039"/>
    </source>
</evidence>
<evidence type="ECO:0000256" key="1">
    <source>
        <dbReference type="ARBA" id="ARBA00008812"/>
    </source>
</evidence>
<dbReference type="Gene3D" id="2.40.128.110">
    <property type="entry name" value="Lipid/polyisoprenoid-binding, YceI-like"/>
    <property type="match status" value="1"/>
</dbReference>
<evidence type="ECO:0000313" key="6">
    <source>
        <dbReference type="Proteomes" id="UP000220340"/>
    </source>
</evidence>
<dbReference type="InterPro" id="IPR007372">
    <property type="entry name" value="Lipid/polyisoprenoid-bd_YceI"/>
</dbReference>
<accession>A0A1Q4H5Z6</accession>
<dbReference type="Pfam" id="PF04264">
    <property type="entry name" value="YceI"/>
    <property type="match status" value="1"/>
</dbReference>
<organism evidence="3 5">
    <name type="scientific">Mycolicibacterium diernhoferi</name>
    <dbReference type="NCBI Taxonomy" id="1801"/>
    <lineage>
        <taxon>Bacteria</taxon>
        <taxon>Bacillati</taxon>
        <taxon>Actinomycetota</taxon>
        <taxon>Actinomycetes</taxon>
        <taxon>Mycobacteriales</taxon>
        <taxon>Mycobacteriaceae</taxon>
        <taxon>Mycolicibacterium</taxon>
    </lineage>
</organism>
<comment type="caution">
    <text evidence="3">The sequence shown here is derived from an EMBL/GenBank/DDBJ whole genome shotgun (WGS) entry which is preliminary data.</text>
</comment>
<dbReference type="InterPro" id="IPR036761">
    <property type="entry name" value="TTHA0802/YceI-like_sf"/>
</dbReference>
<dbReference type="STRING" id="1801.BRW64_25180"/>
<dbReference type="OrthoDB" id="9811006at2"/>
<comment type="similarity">
    <text evidence="1">Belongs to the UPF0312 family.</text>
</comment>
<dbReference type="SUPFAM" id="SSF101874">
    <property type="entry name" value="YceI-like"/>
    <property type="match status" value="1"/>
</dbReference>
<dbReference type="Proteomes" id="UP000191039">
    <property type="component" value="Unassembled WGS sequence"/>
</dbReference>